<keyword evidence="3" id="KW-1185">Reference proteome</keyword>
<reference evidence="2 3" key="2">
    <citation type="submission" date="2021-05" db="EMBL/GenBank/DDBJ databases">
        <title>Ecology and evolution of chlamydial symbionts of arthropods.</title>
        <authorList>
            <person name="Halter T."/>
            <person name="Sixt B.S."/>
            <person name="Toenshoff E.R."/>
            <person name="Koestlbacher S."/>
            <person name="Schulz F."/>
            <person name="Kostanjsek R."/>
            <person name="Collingro A."/>
            <person name="Hendrickx F."/>
            <person name="Horn M."/>
        </authorList>
    </citation>
    <scope>NUCLEOTIDE SEQUENCE [LARGE SCALE GENOMIC DNA]</scope>
    <source>
        <strain evidence="2 3">15C</strain>
    </source>
</reference>
<keyword evidence="1" id="KW-0812">Transmembrane</keyword>
<proteinExistence type="predicted"/>
<protein>
    <submittedName>
        <fullName evidence="2">Chlamydia CHLPS protein (DUF818)</fullName>
    </submittedName>
</protein>
<name>A0ABX8YYT4_9BACT</name>
<dbReference type="Gene3D" id="3.40.50.1820">
    <property type="entry name" value="alpha/beta hydrolase"/>
    <property type="match status" value="1"/>
</dbReference>
<evidence type="ECO:0000256" key="1">
    <source>
        <dbReference type="SAM" id="Phobius"/>
    </source>
</evidence>
<dbReference type="RefSeq" id="WP_194845456.1">
    <property type="nucleotide sequence ID" value="NZ_CP075585.1"/>
</dbReference>
<dbReference type="EMBL" id="CP075585">
    <property type="protein sequence ID" value="QZA58422.1"/>
    <property type="molecule type" value="Genomic_DNA"/>
</dbReference>
<dbReference type="SUPFAM" id="SSF53474">
    <property type="entry name" value="alpha/beta-Hydrolases"/>
    <property type="match status" value="1"/>
</dbReference>
<evidence type="ECO:0000313" key="3">
    <source>
        <dbReference type="Proteomes" id="UP000822862"/>
    </source>
</evidence>
<dbReference type="InterPro" id="IPR008536">
    <property type="entry name" value="DUF818"/>
</dbReference>
<gene>
    <name evidence="2" type="ORF">RHAB15C_0000295</name>
</gene>
<feature type="transmembrane region" description="Helical" evidence="1">
    <location>
        <begin position="65"/>
        <end position="86"/>
    </location>
</feature>
<reference evidence="2 3" key="1">
    <citation type="submission" date="2020-01" db="EMBL/GenBank/DDBJ databases">
        <authorList>
            <person name="Sixt B."/>
            <person name="Schulz F."/>
            <person name="Kostanjsek R."/>
            <person name="Koestlbacher S."/>
            <person name="Collingro A."/>
            <person name="Toenshoff E."/>
            <person name="Horn M."/>
        </authorList>
    </citation>
    <scope>NUCLEOTIDE SEQUENCE [LARGE SCALE GENOMIC DNA]</scope>
    <source>
        <strain evidence="2 3">15C</strain>
    </source>
</reference>
<dbReference type="InterPro" id="IPR050037">
    <property type="entry name" value="CPn0927-like928-like"/>
</dbReference>
<dbReference type="Pfam" id="PF05677">
    <property type="entry name" value="DUF818"/>
    <property type="match status" value="1"/>
</dbReference>
<keyword evidence="1" id="KW-0472">Membrane</keyword>
<dbReference type="PANTHER" id="PTHR12277:SF81">
    <property type="entry name" value="PROTEIN ABHD13"/>
    <property type="match status" value="1"/>
</dbReference>
<evidence type="ECO:0000313" key="2">
    <source>
        <dbReference type="EMBL" id="QZA58422.1"/>
    </source>
</evidence>
<dbReference type="NCBIfam" id="NF042907">
    <property type="entry name" value="CPn0927_CPn0928"/>
    <property type="match status" value="1"/>
</dbReference>
<sequence length="417" mass="46667">MTISSPSSFIHSEKSFSDIFFGANAFYSQPEYLEATKQDLSLTRPLLVSYTWNTEHKIIRIAKQILSIIVCPTAFSITAFSMSLSLIGKISLIKAALICSPMSLLFFARILILPASCLGSFASITSFIFKKCSLHERRSELELKNEWKYKRITIETDGYKIDSIIAGKPSTFNNGRWTLISNGNGELYEFKLDEELNNFLSKCNSNAILFNYPGVGVSSGLPSKQAMVKAYRAMLTFLEDEEKGIGAKEIIGSGFSLGGGIQGEALRIHPLKKDIKYVFIKDRTFSSLSRLVPLITCKFFGFLIKPLGWEMDSVASSQKLQAPEIILQATLPKYPYENYVYELKNSNNLAETDGVIEKKGSLAFELLELGARKNKHFLGIRSSHNDPLDTASVERLSEIVNKTFSEDLELLTQVECR</sequence>
<accession>A0ABX8YYT4</accession>
<feature type="transmembrane region" description="Helical" evidence="1">
    <location>
        <begin position="106"/>
        <end position="129"/>
    </location>
</feature>
<keyword evidence="1" id="KW-1133">Transmembrane helix</keyword>
<dbReference type="Proteomes" id="UP000822862">
    <property type="component" value="Chromosome"/>
</dbReference>
<organism evidence="2 3">
    <name type="scientific">Candidatus Rhabdochlamydia porcellionis</name>
    <dbReference type="NCBI Taxonomy" id="225148"/>
    <lineage>
        <taxon>Bacteria</taxon>
        <taxon>Pseudomonadati</taxon>
        <taxon>Chlamydiota</taxon>
        <taxon>Chlamydiia</taxon>
        <taxon>Parachlamydiales</taxon>
        <taxon>Candidatus Rhabdochlamydiaceae</taxon>
        <taxon>Candidatus Rhabdochlamydia</taxon>
    </lineage>
</organism>
<dbReference type="PANTHER" id="PTHR12277">
    <property type="entry name" value="ALPHA/BETA HYDROLASE DOMAIN-CONTAINING PROTEIN"/>
    <property type="match status" value="1"/>
</dbReference>
<dbReference type="InterPro" id="IPR029058">
    <property type="entry name" value="AB_hydrolase_fold"/>
</dbReference>